<dbReference type="Proteomes" id="UP000050346">
    <property type="component" value="Unassembled WGS sequence"/>
</dbReference>
<dbReference type="PATRIC" id="fig|235272.12.peg.2427"/>
<comment type="caution">
    <text evidence="1">The sequence shown here is derived from an EMBL/GenBank/DDBJ whole genome shotgun (WGS) entry which is preliminary data.</text>
</comment>
<dbReference type="AlphaFoldDB" id="A0A0P9NXC8"/>
<name>A0A0P9NXC8_PSEA0</name>
<reference evidence="1 2" key="1">
    <citation type="submission" date="2015-09" db="EMBL/GenBank/DDBJ databases">
        <title>Genome announcement of multiple Pseudomonas syringae strains.</title>
        <authorList>
            <person name="Thakur S."/>
            <person name="Wang P.W."/>
            <person name="Gong Y."/>
            <person name="Weir B.S."/>
            <person name="Guttman D.S."/>
        </authorList>
    </citation>
    <scope>NUCLEOTIDE SEQUENCE [LARGE SCALE GENOMIC DNA]</scope>
    <source>
        <strain evidence="1 2">ICMP9150</strain>
    </source>
</reference>
<evidence type="ECO:0000313" key="2">
    <source>
        <dbReference type="Proteomes" id="UP000050346"/>
    </source>
</evidence>
<accession>A0A0P9NXC8</accession>
<sequence>MWICEGGTMLDRMKYVWRFNPETQDFDDVLPLMVRNDPGAYYVVRDGFGDLWVHDPWGRECHANFEYVEVCGMTFDREQFDPEGVDGQRTTDEPPSRSLYCSLTPGELDDLRTEMRRDGQLMKERLAVWGKKF</sequence>
<dbReference type="EMBL" id="LJQG01000372">
    <property type="protein sequence ID" value="KPX11584.1"/>
    <property type="molecule type" value="Genomic_DNA"/>
</dbReference>
<organism evidence="1 2">
    <name type="scientific">Pseudomonas amygdali pv. dendropanacis</name>
    <dbReference type="NCBI Taxonomy" id="235272"/>
    <lineage>
        <taxon>Bacteria</taxon>
        <taxon>Pseudomonadati</taxon>
        <taxon>Pseudomonadota</taxon>
        <taxon>Gammaproteobacteria</taxon>
        <taxon>Pseudomonadales</taxon>
        <taxon>Pseudomonadaceae</taxon>
        <taxon>Pseudomonas</taxon>
        <taxon>Pseudomonas amygdali</taxon>
    </lineage>
</organism>
<proteinExistence type="predicted"/>
<gene>
    <name evidence="1" type="ORF">ALO71_100869</name>
</gene>
<protein>
    <submittedName>
        <fullName evidence="1">Uncharacterized protein</fullName>
    </submittedName>
</protein>
<evidence type="ECO:0000313" key="1">
    <source>
        <dbReference type="EMBL" id="KPX11584.1"/>
    </source>
</evidence>